<protein>
    <recommendedName>
        <fullName evidence="9">Thioredoxin domain-containing protein</fullName>
    </recommendedName>
</protein>
<evidence type="ECO:0000259" key="9">
    <source>
        <dbReference type="PROSITE" id="PS51352"/>
    </source>
</evidence>
<organism evidence="10 11">
    <name type="scientific">Piscirickettsia litoralis</name>
    <dbReference type="NCBI Taxonomy" id="1891921"/>
    <lineage>
        <taxon>Bacteria</taxon>
        <taxon>Pseudomonadati</taxon>
        <taxon>Pseudomonadota</taxon>
        <taxon>Gammaproteobacteria</taxon>
        <taxon>Thiotrichales</taxon>
        <taxon>Piscirickettsiaceae</taxon>
        <taxon>Piscirickettsia</taxon>
    </lineage>
</organism>
<keyword evidence="6 8" id="KW-0472">Membrane</keyword>
<keyword evidence="4" id="KW-0201">Cytochrome c-type biogenesis</keyword>
<gene>
    <name evidence="10" type="ORF">BGC07_01345</name>
</gene>
<evidence type="ECO:0000313" key="10">
    <source>
        <dbReference type="EMBL" id="ODN41862.1"/>
    </source>
</evidence>
<evidence type="ECO:0000256" key="2">
    <source>
        <dbReference type="ARBA" id="ARBA00022475"/>
    </source>
</evidence>
<dbReference type="SUPFAM" id="SSF52833">
    <property type="entry name" value="Thioredoxin-like"/>
    <property type="match status" value="1"/>
</dbReference>
<dbReference type="InterPro" id="IPR035671">
    <property type="entry name" value="DsbD_gamma"/>
</dbReference>
<dbReference type="Pfam" id="PF02683">
    <property type="entry name" value="DsbD_TM"/>
    <property type="match status" value="1"/>
</dbReference>
<dbReference type="Pfam" id="PF11412">
    <property type="entry name" value="DsbD_N"/>
    <property type="match status" value="1"/>
</dbReference>
<reference evidence="10 11" key="1">
    <citation type="submission" date="2016-08" db="EMBL/GenBank/DDBJ databases">
        <title>Draft genome sequence of Candidatus Piscirickettsia litoralis, from seawater.</title>
        <authorList>
            <person name="Wan X."/>
            <person name="Lee A.J."/>
            <person name="Hou S."/>
            <person name="Donachie S.P."/>
        </authorList>
    </citation>
    <scope>NUCLEOTIDE SEQUENCE [LARGE SCALE GENOMIC DNA]</scope>
    <source>
        <strain evidence="10 11">Y2</strain>
    </source>
</reference>
<dbReference type="NCBIfam" id="NF001419">
    <property type="entry name" value="PRK00293.1"/>
    <property type="match status" value="1"/>
</dbReference>
<keyword evidence="7" id="KW-0676">Redox-active center</keyword>
<name>A0ABX2ZZ22_9GAMM</name>
<dbReference type="Proteomes" id="UP000094329">
    <property type="component" value="Unassembled WGS sequence"/>
</dbReference>
<dbReference type="CDD" id="cd02953">
    <property type="entry name" value="DsbDgamma"/>
    <property type="match status" value="1"/>
</dbReference>
<dbReference type="PANTHER" id="PTHR32234">
    <property type="entry name" value="THIOL:DISULFIDE INTERCHANGE PROTEIN DSBD"/>
    <property type="match status" value="1"/>
</dbReference>
<dbReference type="SUPFAM" id="SSF74863">
    <property type="entry name" value="Thiol:disulfide interchange protein DsbD, N-terminal domain (DsbD-alpha)"/>
    <property type="match status" value="1"/>
</dbReference>
<feature type="transmembrane region" description="Helical" evidence="8">
    <location>
        <begin position="455"/>
        <end position="476"/>
    </location>
</feature>
<proteinExistence type="predicted"/>
<comment type="caution">
    <text evidence="10">The sequence shown here is derived from an EMBL/GenBank/DDBJ whole genome shotgun (WGS) entry which is preliminary data.</text>
</comment>
<comment type="subcellular location">
    <subcellularLocation>
        <location evidence="1">Cell membrane</location>
        <topology evidence="1">Multi-pass membrane protein</topology>
    </subcellularLocation>
</comment>
<keyword evidence="5 8" id="KW-1133">Transmembrane helix</keyword>
<dbReference type="PANTHER" id="PTHR32234:SF0">
    <property type="entry name" value="THIOL:DISULFIDE INTERCHANGE PROTEIN DSBD"/>
    <property type="match status" value="1"/>
</dbReference>
<dbReference type="PROSITE" id="PS00194">
    <property type="entry name" value="THIOREDOXIN_1"/>
    <property type="match status" value="1"/>
</dbReference>
<feature type="domain" description="Thioredoxin" evidence="9">
    <location>
        <begin position="470"/>
        <end position="618"/>
    </location>
</feature>
<keyword evidence="2" id="KW-1003">Cell membrane</keyword>
<evidence type="ECO:0000256" key="5">
    <source>
        <dbReference type="ARBA" id="ARBA00022989"/>
    </source>
</evidence>
<dbReference type="Gene3D" id="2.60.40.1250">
    <property type="entry name" value="Thiol:disulfide interchange protein DsbD, N-terminal domain"/>
    <property type="match status" value="1"/>
</dbReference>
<dbReference type="Gene3D" id="3.40.30.10">
    <property type="entry name" value="Glutaredoxin"/>
    <property type="match status" value="1"/>
</dbReference>
<evidence type="ECO:0000256" key="4">
    <source>
        <dbReference type="ARBA" id="ARBA00022748"/>
    </source>
</evidence>
<dbReference type="Pfam" id="PF13899">
    <property type="entry name" value="Thioredoxin_7"/>
    <property type="match status" value="1"/>
</dbReference>
<dbReference type="InterPro" id="IPR017937">
    <property type="entry name" value="Thioredoxin_CS"/>
</dbReference>
<feature type="transmembrane region" description="Helical" evidence="8">
    <location>
        <begin position="429"/>
        <end position="448"/>
    </location>
</feature>
<feature type="transmembrane region" description="Helical" evidence="8">
    <location>
        <begin position="205"/>
        <end position="226"/>
    </location>
</feature>
<dbReference type="InterPro" id="IPR028250">
    <property type="entry name" value="DsbDN"/>
</dbReference>
<dbReference type="PROSITE" id="PS51352">
    <property type="entry name" value="THIOREDOXIN_2"/>
    <property type="match status" value="1"/>
</dbReference>
<dbReference type="InterPro" id="IPR036929">
    <property type="entry name" value="DsbDN_sf"/>
</dbReference>
<evidence type="ECO:0000313" key="11">
    <source>
        <dbReference type="Proteomes" id="UP000094329"/>
    </source>
</evidence>
<evidence type="ECO:0000256" key="8">
    <source>
        <dbReference type="SAM" id="Phobius"/>
    </source>
</evidence>
<feature type="transmembrane region" description="Helical" evidence="8">
    <location>
        <begin position="405"/>
        <end position="423"/>
    </location>
</feature>
<keyword evidence="3 8" id="KW-0812">Transmembrane</keyword>
<evidence type="ECO:0000256" key="1">
    <source>
        <dbReference type="ARBA" id="ARBA00004651"/>
    </source>
</evidence>
<keyword evidence="11" id="KW-1185">Reference proteome</keyword>
<feature type="transmembrane region" description="Helical" evidence="8">
    <location>
        <begin position="327"/>
        <end position="357"/>
    </location>
</feature>
<feature type="transmembrane region" description="Helical" evidence="8">
    <location>
        <begin position="247"/>
        <end position="272"/>
    </location>
</feature>
<feature type="transmembrane region" description="Helical" evidence="8">
    <location>
        <begin position="369"/>
        <end position="393"/>
    </location>
</feature>
<evidence type="ECO:0000256" key="6">
    <source>
        <dbReference type="ARBA" id="ARBA00023136"/>
    </source>
</evidence>
<accession>A0ABX2ZZ22</accession>
<sequence>MKIYVINLQSLYRFSITLLLFIIMNTVVVNAADNTHLFSFPSSNTQDFNVTVTQQRGAVEILNVHWDIAPGLQLYRNKIHFSINPDTVKFGPIDMPLGSYNNDSVLGNYQVYQHTVDIQIPVHNPQGLPYSLTVEYQGCQPGRYCYPPQIKTFQFNSQAAAKIITQPTTDLTSPNSLNNQPQMTSGFFTAPSLNTISALFSEHNFGLILLSFFGFGILLSLTPCILPMLPILMGIILGQKNNTTRNAFFLSLSYVLGVAVSYAIAGVVAASLGQSLQAMLQNPWVISVFSLVFILLALSLFGAYDLQVPAVIRNRLHNTNQKIKGGSYLSAAMMGVVSSLVASPCLTAPLAGALIYLSSTGNQLLGGSALFALGLGLGVPMLILGASGGKLMLKAGSWMNQIKTLLGLILIAMAIWMISRILSNAVMSLIWGLFLVISPIALGTLEAAHTLWQRLIKALGVIVIILGAGLMLKTLLPKNELSLNQDYSITKVNQQPHYDLFTTVYTKEQLNSALAQAKNESKPVMLDYYADWCTACKELGATTFSDPQVIEALKGFVLIRADITKNDEQARQLQHVFHVFGPPTLQFFNAKGHAVQHAESIGYISAKNLITKINQVKK</sequence>
<dbReference type="InterPro" id="IPR036249">
    <property type="entry name" value="Thioredoxin-like_sf"/>
</dbReference>
<dbReference type="InterPro" id="IPR013766">
    <property type="entry name" value="Thioredoxin_domain"/>
</dbReference>
<dbReference type="RefSeq" id="WP_069311664.1">
    <property type="nucleotide sequence ID" value="NZ_MDTU01000001.1"/>
</dbReference>
<dbReference type="EMBL" id="MDTU01000001">
    <property type="protein sequence ID" value="ODN41862.1"/>
    <property type="molecule type" value="Genomic_DNA"/>
</dbReference>
<evidence type="ECO:0000256" key="3">
    <source>
        <dbReference type="ARBA" id="ARBA00022692"/>
    </source>
</evidence>
<dbReference type="InterPro" id="IPR003834">
    <property type="entry name" value="Cyt_c_assmbl_TM_dom"/>
</dbReference>
<feature type="transmembrane region" description="Helical" evidence="8">
    <location>
        <begin position="284"/>
        <end position="306"/>
    </location>
</feature>
<evidence type="ECO:0000256" key="7">
    <source>
        <dbReference type="ARBA" id="ARBA00023284"/>
    </source>
</evidence>